<evidence type="ECO:0000313" key="3">
    <source>
        <dbReference type="Proteomes" id="UP001286456"/>
    </source>
</evidence>
<reference evidence="2" key="2">
    <citation type="submission" date="2023-06" db="EMBL/GenBank/DDBJ databases">
        <authorList>
            <consortium name="Lawrence Berkeley National Laboratory"/>
            <person name="Haridas S."/>
            <person name="Hensen N."/>
            <person name="Bonometti L."/>
            <person name="Westerberg I."/>
            <person name="Brannstrom I.O."/>
            <person name="Guillou S."/>
            <person name="Cros-Aarteil S."/>
            <person name="Calhoun S."/>
            <person name="Kuo A."/>
            <person name="Mondo S."/>
            <person name="Pangilinan J."/>
            <person name="Riley R."/>
            <person name="Labutti K."/>
            <person name="Andreopoulos B."/>
            <person name="Lipzen A."/>
            <person name="Chen C."/>
            <person name="Yanf M."/>
            <person name="Daum C."/>
            <person name="Ng V."/>
            <person name="Clum A."/>
            <person name="Steindorff A."/>
            <person name="Ohm R."/>
            <person name="Martin F."/>
            <person name="Silar P."/>
            <person name="Natvig D."/>
            <person name="Lalanne C."/>
            <person name="Gautier V."/>
            <person name="Ament-Velasquez S.L."/>
            <person name="Kruys A."/>
            <person name="Hutchinson M.I."/>
            <person name="Powell A.J."/>
            <person name="Barry K."/>
            <person name="Miller A.N."/>
            <person name="Grigoriev I.V."/>
            <person name="Debuchy R."/>
            <person name="Gladieux P."/>
            <person name="Thoren M.H."/>
            <person name="Johannesson H."/>
        </authorList>
    </citation>
    <scope>NUCLEOTIDE SEQUENCE</scope>
    <source>
        <strain evidence="2">SMH4131-1</strain>
    </source>
</reference>
<sequence>MRKAKQLCGPSTRPDDAETQATADFVSNEGPKMHGAFGGAPQYSPDTGHFQNPTPYKSLALALQDYVPLNGLTQGVEIGPNATESTWNALFDKTNQADDRANGAEKSPLAIFRKMWLKIGENTEFIDPWIELIPDAYGLAVVKVSIAIILKVAQHAADKRQKIFDALTDLRNLIGEASSRRKSFHTDPDVSKCAAQLYEGIVEAIQEILELLPAPREPFQWRRLIKLGKDKDKDKEKGKEKEKKKKTKDETDPVKILGRVQDLAKELVFAVERRRDNTIEDTGKLAQDTNKQLSIVMGWIVTEADVNIKETKRLVADTKDIAVENRTIAGQTKIMIGGIELQIEDMAIDLRTGADLMQQGIREQQELKRMITDQKSTAVSMEDTLNFLKDGFQKFMATSSEEKRSRNRGIMNDRETTNDKMLELLEERRKNAALRRQIREMKRQEGANRQPKVQKLIMSRATITLERLYEILCLPLSSADTPPPAEDSTPPLEATLEGLEQDLAQIAKWRGRIDQGAQGQAQTLFHHARFHGWIKTLHPDLLLVDGNIPSAARQTVSAMSLFCANFVLSMSELEPDAIMTYFFCGLHAWPKDPFAGPTGLLRSVIVQLIAALDDEDQLSLEFLVRSYVRDLEDHDIGRLCDLLHVIALQFLPTKTVYCIIDGIAVLDTSESFEGLARVLAALEGVVDDDDLRPRFKVLMTLPGKSTLRVQRALGDSDRHLTLSGRAANPKQLSGRLLTAEITRPARPWSRQGSRGPSPARPVSRGRRGGSRSGYEDEDEDDDDDQDVSDSD</sequence>
<feature type="compositionally biased region" description="Low complexity" evidence="1">
    <location>
        <begin position="752"/>
        <end position="762"/>
    </location>
</feature>
<dbReference type="Proteomes" id="UP001286456">
    <property type="component" value="Unassembled WGS sequence"/>
</dbReference>
<dbReference type="AlphaFoldDB" id="A0AAE0IX16"/>
<dbReference type="PANTHER" id="PTHR40619">
    <property type="entry name" value="FUNGAL STAND N-TERMINAL GOODBYE DOMAIN-CONTAINING PROTEIN"/>
    <property type="match status" value="1"/>
</dbReference>
<organism evidence="2 3">
    <name type="scientific">Cercophora scortea</name>
    <dbReference type="NCBI Taxonomy" id="314031"/>
    <lineage>
        <taxon>Eukaryota</taxon>
        <taxon>Fungi</taxon>
        <taxon>Dikarya</taxon>
        <taxon>Ascomycota</taxon>
        <taxon>Pezizomycotina</taxon>
        <taxon>Sordariomycetes</taxon>
        <taxon>Sordariomycetidae</taxon>
        <taxon>Sordariales</taxon>
        <taxon>Lasiosphaeriaceae</taxon>
        <taxon>Cercophora</taxon>
    </lineage>
</organism>
<reference evidence="2" key="1">
    <citation type="journal article" date="2023" name="Mol. Phylogenet. Evol.">
        <title>Genome-scale phylogeny and comparative genomics of the fungal order Sordariales.</title>
        <authorList>
            <person name="Hensen N."/>
            <person name="Bonometti L."/>
            <person name="Westerberg I."/>
            <person name="Brannstrom I.O."/>
            <person name="Guillou S."/>
            <person name="Cros-Aarteil S."/>
            <person name="Calhoun S."/>
            <person name="Haridas S."/>
            <person name="Kuo A."/>
            <person name="Mondo S."/>
            <person name="Pangilinan J."/>
            <person name="Riley R."/>
            <person name="LaButti K."/>
            <person name="Andreopoulos B."/>
            <person name="Lipzen A."/>
            <person name="Chen C."/>
            <person name="Yan M."/>
            <person name="Daum C."/>
            <person name="Ng V."/>
            <person name="Clum A."/>
            <person name="Steindorff A."/>
            <person name="Ohm R.A."/>
            <person name="Martin F."/>
            <person name="Silar P."/>
            <person name="Natvig D.O."/>
            <person name="Lalanne C."/>
            <person name="Gautier V."/>
            <person name="Ament-Velasquez S.L."/>
            <person name="Kruys A."/>
            <person name="Hutchinson M.I."/>
            <person name="Powell A.J."/>
            <person name="Barry K."/>
            <person name="Miller A.N."/>
            <person name="Grigoriev I.V."/>
            <person name="Debuchy R."/>
            <person name="Gladieux P."/>
            <person name="Hiltunen Thoren M."/>
            <person name="Johannesson H."/>
        </authorList>
    </citation>
    <scope>NUCLEOTIDE SEQUENCE</scope>
    <source>
        <strain evidence="2">SMH4131-1</strain>
    </source>
</reference>
<gene>
    <name evidence="2" type="ORF">B0T19DRAFT_416517</name>
</gene>
<proteinExistence type="predicted"/>
<feature type="compositionally biased region" description="Acidic residues" evidence="1">
    <location>
        <begin position="775"/>
        <end position="791"/>
    </location>
</feature>
<evidence type="ECO:0000256" key="1">
    <source>
        <dbReference type="SAM" id="MobiDB-lite"/>
    </source>
</evidence>
<accession>A0AAE0IX16</accession>
<dbReference type="EMBL" id="JAUEPO010000002">
    <property type="protein sequence ID" value="KAK3332797.1"/>
    <property type="molecule type" value="Genomic_DNA"/>
</dbReference>
<comment type="caution">
    <text evidence="2">The sequence shown here is derived from an EMBL/GenBank/DDBJ whole genome shotgun (WGS) entry which is preliminary data.</text>
</comment>
<feature type="region of interest" description="Disordered" evidence="1">
    <location>
        <begin position="1"/>
        <end position="51"/>
    </location>
</feature>
<feature type="region of interest" description="Disordered" evidence="1">
    <location>
        <begin position="741"/>
        <end position="791"/>
    </location>
</feature>
<keyword evidence="3" id="KW-1185">Reference proteome</keyword>
<dbReference type="PANTHER" id="PTHR40619:SF3">
    <property type="entry name" value="FUNGAL STAND N-TERMINAL GOODBYE DOMAIN-CONTAINING PROTEIN"/>
    <property type="match status" value="1"/>
</dbReference>
<protein>
    <submittedName>
        <fullName evidence="2">Uncharacterized protein</fullName>
    </submittedName>
</protein>
<name>A0AAE0IX16_9PEZI</name>
<evidence type="ECO:0000313" key="2">
    <source>
        <dbReference type="EMBL" id="KAK3332797.1"/>
    </source>
</evidence>